<dbReference type="RefSeq" id="WP_083560851.1">
    <property type="nucleotide sequence ID" value="NZ_AQQV01000001.1"/>
</dbReference>
<comment type="caution">
    <text evidence="2">The sequence shown here is derived from an EMBL/GenBank/DDBJ whole genome shotgun (WGS) entry which is preliminary data.</text>
</comment>
<evidence type="ECO:0000313" key="3">
    <source>
        <dbReference type="Proteomes" id="UP000192342"/>
    </source>
</evidence>
<dbReference type="Proteomes" id="UP000192342">
    <property type="component" value="Unassembled WGS sequence"/>
</dbReference>
<dbReference type="AlphaFoldDB" id="A0A1Y1SK71"/>
<accession>A0A1Y1SK71</accession>
<gene>
    <name evidence="2" type="ORF">ATO7_06950</name>
</gene>
<evidence type="ECO:0000256" key="1">
    <source>
        <dbReference type="SAM" id="SignalP"/>
    </source>
</evidence>
<keyword evidence="1" id="KW-0732">Signal</keyword>
<dbReference type="OrthoDB" id="7053468at2"/>
<organism evidence="2 3">
    <name type="scientific">Oceanococcus atlanticus</name>
    <dbReference type="NCBI Taxonomy" id="1317117"/>
    <lineage>
        <taxon>Bacteria</taxon>
        <taxon>Pseudomonadati</taxon>
        <taxon>Pseudomonadota</taxon>
        <taxon>Gammaproteobacteria</taxon>
        <taxon>Chromatiales</taxon>
        <taxon>Oceanococcaceae</taxon>
        <taxon>Oceanococcus</taxon>
    </lineage>
</organism>
<name>A0A1Y1SK71_9GAMM</name>
<feature type="signal peptide" evidence="1">
    <location>
        <begin position="1"/>
        <end position="22"/>
    </location>
</feature>
<keyword evidence="3" id="KW-1185">Reference proteome</keyword>
<dbReference type="STRING" id="1317117.ATO7_06950"/>
<evidence type="ECO:0008006" key="4">
    <source>
        <dbReference type="Google" id="ProtNLM"/>
    </source>
</evidence>
<proteinExistence type="predicted"/>
<sequence length="475" mass="51066">MIKTLRTWAACALLMTAGNGFAAGMTTHAMMADVARHKLPPEHPLIAVLQHHRAALIAGAMFPDGGYFTGAAFEGDRDLAETAHWDSYTDALAAVAHEAGCADISGAADPWDSLPILGGTFDWAADELARELPIVSLRSADDCGTLVAFLMGIAAHGMGDEVWDALFEPSVYQRGEMHHSSPGYLLDSLPPGADPSVGTLLRGALGDAAFDALAAGFEFINGVEYAMDVIAIRDKFAWDEIPALVFPPSAPLSAAFARLGLDYDGLAIQRAAAGTRLLVSAERVAAAVDYVRVRDVMPYAVSNYETGSGGIHDVAQYIAGYYEHLWDRVVNGPINAAPPFVVGVHPRPGERNLPTAPCLAEPFAACEDNTRRPIADRYIYFALSASPGSDFSELEDAVAVFDEQGNKLASRLTPLPPWASPMSAHGMRIELLDKVLKPQHRYTVTITSQLYDRRGPNAPKARLAQPMIWHFQTGD</sequence>
<dbReference type="EMBL" id="AQQV01000001">
    <property type="protein sequence ID" value="ORE89599.1"/>
    <property type="molecule type" value="Genomic_DNA"/>
</dbReference>
<reference evidence="2 3" key="1">
    <citation type="submission" date="2013-04" db="EMBL/GenBank/DDBJ databases">
        <title>Oceanococcus atlanticus 22II-S10r2 Genome Sequencing.</title>
        <authorList>
            <person name="Lai Q."/>
            <person name="Li G."/>
            <person name="Shao Z."/>
        </authorList>
    </citation>
    <scope>NUCLEOTIDE SEQUENCE [LARGE SCALE GENOMIC DNA]</scope>
    <source>
        <strain evidence="2 3">22II-S10r2</strain>
    </source>
</reference>
<feature type="chain" id="PRO_5012869681" description="SbsA Ig-like domain-containing protein" evidence="1">
    <location>
        <begin position="23"/>
        <end position="475"/>
    </location>
</feature>
<protein>
    <recommendedName>
        <fullName evidence="4">SbsA Ig-like domain-containing protein</fullName>
    </recommendedName>
</protein>
<evidence type="ECO:0000313" key="2">
    <source>
        <dbReference type="EMBL" id="ORE89599.1"/>
    </source>
</evidence>